<dbReference type="Gene3D" id="3.90.228.10">
    <property type="match status" value="1"/>
</dbReference>
<name>A0A078AAZ7_STYLE</name>
<protein>
    <recommendedName>
        <fullName evidence="1">Poly [ADP-ribose] polymerase</fullName>
        <shortName evidence="1">PARP</shortName>
        <ecNumber evidence="1">2.4.2.-</ecNumber>
    </recommendedName>
</protein>
<dbReference type="InterPro" id="IPR012317">
    <property type="entry name" value="Poly(ADP-ribose)pol_cat_dom"/>
</dbReference>
<dbReference type="EC" id="2.4.2.-" evidence="1"/>
<dbReference type="GO" id="GO:1990404">
    <property type="term" value="F:NAD+-protein mono-ADP-ribosyltransferase activity"/>
    <property type="evidence" value="ECO:0007669"/>
    <property type="project" value="TreeGrafter"/>
</dbReference>
<accession>A0A078AAZ7</accession>
<dbReference type="AlphaFoldDB" id="A0A078AAZ7"/>
<dbReference type="PANTHER" id="PTHR45740">
    <property type="entry name" value="POLY [ADP-RIBOSE] POLYMERASE"/>
    <property type="match status" value="1"/>
</dbReference>
<dbReference type="PANTHER" id="PTHR45740:SF2">
    <property type="entry name" value="POLY [ADP-RIBOSE] POLYMERASE"/>
    <property type="match status" value="1"/>
</dbReference>
<gene>
    <name evidence="3" type="primary">Contig14110.g15040</name>
    <name evidence="3" type="ORF">STYLEM_7761</name>
</gene>
<organism evidence="3 4">
    <name type="scientific">Stylonychia lemnae</name>
    <name type="common">Ciliate</name>
    <dbReference type="NCBI Taxonomy" id="5949"/>
    <lineage>
        <taxon>Eukaryota</taxon>
        <taxon>Sar</taxon>
        <taxon>Alveolata</taxon>
        <taxon>Ciliophora</taxon>
        <taxon>Intramacronucleata</taxon>
        <taxon>Spirotrichea</taxon>
        <taxon>Stichotrichia</taxon>
        <taxon>Sporadotrichida</taxon>
        <taxon>Oxytrichidae</taxon>
        <taxon>Stylonychinae</taxon>
        <taxon>Stylonychia</taxon>
    </lineage>
</organism>
<dbReference type="Pfam" id="PF00644">
    <property type="entry name" value="PARP"/>
    <property type="match status" value="1"/>
</dbReference>
<keyword evidence="1" id="KW-0520">NAD</keyword>
<evidence type="ECO:0000256" key="1">
    <source>
        <dbReference type="RuleBase" id="RU362114"/>
    </source>
</evidence>
<dbReference type="Proteomes" id="UP000039865">
    <property type="component" value="Unassembled WGS sequence"/>
</dbReference>
<dbReference type="InParanoid" id="A0A078AAZ7"/>
<sequence length="537" mass="63082">MYLTFKLKHANTINCVKNLIVASNTLLLMEKVLHSKDYKISFNKDLNQEITEDIIKHHRVTVVGCREFGVSINVKQLQINTQDQLEQQFSNMAITNNSGGYQWYYKVYQNDANYVNRHDKVNDWFQLDDDQNEQIEYHYQDCCKKNTFGTMKPIVGDQNRIKNGFETQFNFSNHKSIQLQSLSINLRENKVQKLHWLDSDIMCLVVVEIHLHGMNKISIQEQKDNFIEELLLKIKVFQMQRAHKLFSRATKFKLLKKYTKLLNPQNHGATIVLKHYPNCISNRVLMKELEYIATNLFNTQFEVNANLIKIKGQRYYEAKQRIEKILEFAEKYNVPPTWENFSQMKDTNNLIVQSVNRNSQEWRNIEQQFKQTMQAYTVQDIQRIQNKRLWRVFTVENQDVAERNGQNTAATLMLYHGSGKTDPKLIYDGEEGFDMRFSNTGMWGQACYFAQNASYSDNGYRYEAPNQTFQMFFARVTVGQFATLGPDTTLKMPPLLPQTQSKRYDSVQGNTRGSNVYMIYANKKAYPEYLITYKNTS</sequence>
<reference evidence="3 4" key="1">
    <citation type="submission" date="2014-06" db="EMBL/GenBank/DDBJ databases">
        <authorList>
            <person name="Swart Estienne"/>
        </authorList>
    </citation>
    <scope>NUCLEOTIDE SEQUENCE [LARGE SCALE GENOMIC DNA]</scope>
    <source>
        <strain evidence="3 4">130c</strain>
    </source>
</reference>
<dbReference type="PROSITE" id="PS51059">
    <property type="entry name" value="PARP_CATALYTIC"/>
    <property type="match status" value="1"/>
</dbReference>
<keyword evidence="1" id="KW-0328">Glycosyltransferase</keyword>
<evidence type="ECO:0000313" key="4">
    <source>
        <dbReference type="Proteomes" id="UP000039865"/>
    </source>
</evidence>
<feature type="domain" description="PARP catalytic" evidence="2">
    <location>
        <begin position="335"/>
        <end position="537"/>
    </location>
</feature>
<dbReference type="GO" id="GO:0003950">
    <property type="term" value="F:NAD+ poly-ADP-ribosyltransferase activity"/>
    <property type="evidence" value="ECO:0007669"/>
    <property type="project" value="UniProtKB-UniRule"/>
</dbReference>
<keyword evidence="1" id="KW-0808">Transferase</keyword>
<dbReference type="OrthoDB" id="302958at2759"/>
<dbReference type="SUPFAM" id="SSF56399">
    <property type="entry name" value="ADP-ribosylation"/>
    <property type="match status" value="1"/>
</dbReference>
<proteinExistence type="predicted"/>
<dbReference type="GO" id="GO:0005634">
    <property type="term" value="C:nucleus"/>
    <property type="evidence" value="ECO:0007669"/>
    <property type="project" value="TreeGrafter"/>
</dbReference>
<evidence type="ECO:0000259" key="2">
    <source>
        <dbReference type="PROSITE" id="PS51059"/>
    </source>
</evidence>
<dbReference type="EMBL" id="CCKQ01007421">
    <property type="protein sequence ID" value="CDW78777.1"/>
    <property type="molecule type" value="Genomic_DNA"/>
</dbReference>
<evidence type="ECO:0000313" key="3">
    <source>
        <dbReference type="EMBL" id="CDW78777.1"/>
    </source>
</evidence>
<dbReference type="InterPro" id="IPR051712">
    <property type="entry name" value="ARTD-AVP"/>
</dbReference>
<keyword evidence="4" id="KW-1185">Reference proteome</keyword>